<dbReference type="AlphaFoldDB" id="A0A0B8NK99"/>
<dbReference type="InterPro" id="IPR036291">
    <property type="entry name" value="NAD(P)-bd_dom_sf"/>
</dbReference>
<reference evidence="6 9" key="3">
    <citation type="submission" date="2016-10" db="EMBL/GenBank/DDBJ databases">
        <title>Genome sequence of Nocardia seriolae strain EM150506, isolated from Anguila japonica.</title>
        <authorList>
            <person name="Han H.-J."/>
        </authorList>
    </citation>
    <scope>NUCLEOTIDE SEQUENCE [LARGE SCALE GENOMIC DNA]</scope>
    <source>
        <strain evidence="6 9">EM150506</strain>
    </source>
</reference>
<dbReference type="InterPro" id="IPR011032">
    <property type="entry name" value="GroES-like_sf"/>
</dbReference>
<proteinExistence type="predicted"/>
<protein>
    <submittedName>
        <fullName evidence="6 7">Alcohol dehydrogenase</fullName>
        <ecNumber evidence="6">1.1.1.1</ecNumber>
    </submittedName>
</protein>
<dbReference type="KEGG" id="nsr:NS506_04271"/>
<dbReference type="Gene3D" id="3.90.180.10">
    <property type="entry name" value="Medium-chain alcohol dehydrogenases, catalytic domain"/>
    <property type="match status" value="1"/>
</dbReference>
<keyword evidence="2" id="KW-0479">Metal-binding</keyword>
<dbReference type="Pfam" id="PF00107">
    <property type="entry name" value="ADH_zinc_N"/>
    <property type="match status" value="1"/>
</dbReference>
<evidence type="ECO:0000313" key="9">
    <source>
        <dbReference type="Proteomes" id="UP000180166"/>
    </source>
</evidence>
<dbReference type="GO" id="GO:0004022">
    <property type="term" value="F:alcohol dehydrogenase (NAD+) activity"/>
    <property type="evidence" value="ECO:0007669"/>
    <property type="project" value="UniProtKB-EC"/>
</dbReference>
<organism evidence="6 9">
    <name type="scientific">Nocardia seriolae</name>
    <dbReference type="NCBI Taxonomy" id="37332"/>
    <lineage>
        <taxon>Bacteria</taxon>
        <taxon>Bacillati</taxon>
        <taxon>Actinomycetota</taxon>
        <taxon>Actinomycetes</taxon>
        <taxon>Mycobacteriales</taxon>
        <taxon>Nocardiaceae</taxon>
        <taxon>Nocardia</taxon>
    </lineage>
</organism>
<evidence type="ECO:0000259" key="4">
    <source>
        <dbReference type="Pfam" id="PF00107"/>
    </source>
</evidence>
<dbReference type="SUPFAM" id="SSF51735">
    <property type="entry name" value="NAD(P)-binding Rossmann-fold domains"/>
    <property type="match status" value="1"/>
</dbReference>
<keyword evidence="8" id="KW-1185">Reference proteome</keyword>
<keyword evidence="3" id="KW-0862">Zinc</keyword>
<dbReference type="PANTHER" id="PTHR42813">
    <property type="entry name" value="ZINC-TYPE ALCOHOL DEHYDROGENASE-LIKE"/>
    <property type="match status" value="1"/>
</dbReference>
<dbReference type="EC" id="1.1.1.1" evidence="6"/>
<dbReference type="RefSeq" id="WP_045438390.1">
    <property type="nucleotide sequence ID" value="NZ_AP017900.1"/>
</dbReference>
<dbReference type="Proteomes" id="UP000180166">
    <property type="component" value="Chromosome"/>
</dbReference>
<evidence type="ECO:0000256" key="3">
    <source>
        <dbReference type="ARBA" id="ARBA00022833"/>
    </source>
</evidence>
<comment type="cofactor">
    <cofactor evidence="1">
        <name>Zn(2+)</name>
        <dbReference type="ChEBI" id="CHEBI:29105"/>
    </cofactor>
</comment>
<dbReference type="Proteomes" id="UP000037179">
    <property type="component" value="Unassembled WGS sequence"/>
</dbReference>
<feature type="domain" description="Alcohol dehydrogenase-like N-terminal" evidence="5">
    <location>
        <begin position="75"/>
        <end position="168"/>
    </location>
</feature>
<dbReference type="Gene3D" id="3.40.50.720">
    <property type="entry name" value="NAD(P)-binding Rossmann-like Domain"/>
    <property type="match status" value="1"/>
</dbReference>
<dbReference type="InterPro" id="IPR013154">
    <property type="entry name" value="ADH-like_N"/>
</dbReference>
<dbReference type="GO" id="GO:0046872">
    <property type="term" value="F:metal ion binding"/>
    <property type="evidence" value="ECO:0007669"/>
    <property type="project" value="UniProtKB-KW"/>
</dbReference>
<dbReference type="InterPro" id="IPR013149">
    <property type="entry name" value="ADH-like_C"/>
</dbReference>
<gene>
    <name evidence="6" type="ORF">NS506_04271</name>
    <name evidence="7" type="ORF">NSK11_contig00082-0039</name>
</gene>
<dbReference type="EMBL" id="BBYQ01000082">
    <property type="protein sequence ID" value="GAP30531.1"/>
    <property type="molecule type" value="Genomic_DNA"/>
</dbReference>
<dbReference type="EMBL" id="CP017839">
    <property type="protein sequence ID" value="APA98319.1"/>
    <property type="molecule type" value="Genomic_DNA"/>
</dbReference>
<reference evidence="8" key="1">
    <citation type="submission" date="2015-07" db="EMBL/GenBank/DDBJ databases">
        <title>Nocardia seriolae U-1 whole genome shotgun sequence.</title>
        <authorList>
            <person name="Imajoh M."/>
            <person name="Fukumoto Y."/>
            <person name="Sukeda M."/>
            <person name="Yamane J."/>
            <person name="Yamasaki K."/>
            <person name="Shimizu M."/>
            <person name="Ohnishi K."/>
            <person name="Oshima S."/>
        </authorList>
    </citation>
    <scope>NUCLEOTIDE SEQUENCE [LARGE SCALE GENOMIC DNA]</scope>
    <source>
        <strain evidence="8">U-1</strain>
    </source>
</reference>
<dbReference type="OrthoDB" id="241504at2"/>
<feature type="domain" description="Alcohol dehydrogenase-like C-terminal" evidence="4">
    <location>
        <begin position="212"/>
        <end position="336"/>
    </location>
</feature>
<evidence type="ECO:0000313" key="7">
    <source>
        <dbReference type="EMBL" id="GAP30531.1"/>
    </source>
</evidence>
<keyword evidence="6" id="KW-0560">Oxidoreductase</keyword>
<dbReference type="Pfam" id="PF08240">
    <property type="entry name" value="ADH_N"/>
    <property type="match status" value="1"/>
</dbReference>
<evidence type="ECO:0000313" key="8">
    <source>
        <dbReference type="Proteomes" id="UP000037179"/>
    </source>
</evidence>
<dbReference type="GeneID" id="93375244"/>
<dbReference type="PANTHER" id="PTHR42813:SF7">
    <property type="entry name" value="ALCOHOL DEHYDROGENASE (ZN-DEPENDENT)-RELATED"/>
    <property type="match status" value="1"/>
</dbReference>
<name>A0A0B8NK99_9NOCA</name>
<sequence length="391" mass="41774">MRELQFIRAGHLEWRERPAPVPRDPRDAIVRPFVAGRCDGDTLPIHRRVSRAMQLGMRAELIDPVVGSICGPVPFQGPFGIGHECAAEVIEVGEGITTLRRGDVVVVPWAVSCGDCRECGLGLTAKCSTTRASTLAAFGFGPASGPWGGMVADLLRIPFADHMLVPVPAGVDPVRVVAASDILSDAWRCVVPGLRARPGGKVLVLGGAAQSIGLYAAGLAVRHGATVVDYVDHRRERLDIAEKLGATPYAVASKGKLRLGHIPRRDYDIAVEGTSTAAGVDAALRSLGPGGCCQPVGYYLPVITKVPLMRMYANDATLKIGVSNVRPILPDVLDFVARHDFPAEVVTTLTADWADAPEAYRAHTTKLVLHRSPLHTADRIETNATPKKLKP</sequence>
<reference evidence="7 8" key="2">
    <citation type="journal article" date="2016" name="Genome Announc.">
        <title>Draft Genome Sequence of Erythromycin- and Oxytetracycline-Sensitive Nocardia seriolae Strain U-1 (NBRC 110359).</title>
        <authorList>
            <person name="Imajoh M."/>
            <person name="Sukeda M."/>
            <person name="Shimizu M."/>
            <person name="Yamane J."/>
            <person name="Ohnishi K."/>
            <person name="Oshima S."/>
        </authorList>
    </citation>
    <scope>NUCLEOTIDE SEQUENCE [LARGE SCALE GENOMIC DNA]</scope>
    <source>
        <strain evidence="7 8">U-1</strain>
    </source>
</reference>
<dbReference type="SUPFAM" id="SSF50129">
    <property type="entry name" value="GroES-like"/>
    <property type="match status" value="1"/>
</dbReference>
<evidence type="ECO:0000259" key="5">
    <source>
        <dbReference type="Pfam" id="PF08240"/>
    </source>
</evidence>
<evidence type="ECO:0000256" key="1">
    <source>
        <dbReference type="ARBA" id="ARBA00001947"/>
    </source>
</evidence>
<evidence type="ECO:0000256" key="2">
    <source>
        <dbReference type="ARBA" id="ARBA00022723"/>
    </source>
</evidence>
<accession>A0A0B8NK99</accession>
<evidence type="ECO:0000313" key="6">
    <source>
        <dbReference type="EMBL" id="APA98319.1"/>
    </source>
</evidence>